<dbReference type="InterPro" id="IPR013525">
    <property type="entry name" value="ABC2_TM"/>
</dbReference>
<organism evidence="7 8">
    <name type="scientific">Candidatus Adlerbacteria bacterium RIFCSPLOWO2_01_FULL_54_21b</name>
    <dbReference type="NCBI Taxonomy" id="1797245"/>
    <lineage>
        <taxon>Bacteria</taxon>
        <taxon>Candidatus Adleribacteriota</taxon>
    </lineage>
</organism>
<dbReference type="Pfam" id="PF01061">
    <property type="entry name" value="ABC2_membrane"/>
    <property type="match status" value="1"/>
</dbReference>
<proteinExistence type="inferred from homology"/>
<dbReference type="PROSITE" id="PS51012">
    <property type="entry name" value="ABC_TM2"/>
    <property type="match status" value="1"/>
</dbReference>
<keyword evidence="5" id="KW-1003">Cell membrane</keyword>
<feature type="transmembrane region" description="Helical" evidence="5">
    <location>
        <begin position="24"/>
        <end position="47"/>
    </location>
</feature>
<feature type="transmembrane region" description="Helical" evidence="5">
    <location>
        <begin position="140"/>
        <end position="164"/>
    </location>
</feature>
<dbReference type="STRING" id="1797245.A2949_02310"/>
<evidence type="ECO:0000256" key="1">
    <source>
        <dbReference type="ARBA" id="ARBA00004141"/>
    </source>
</evidence>
<name>A0A1F4XYN4_9BACT</name>
<evidence type="ECO:0000313" key="7">
    <source>
        <dbReference type="EMBL" id="OGC86837.1"/>
    </source>
</evidence>
<feature type="transmembrane region" description="Helical" evidence="5">
    <location>
        <begin position="225"/>
        <end position="249"/>
    </location>
</feature>
<dbReference type="PIRSF" id="PIRSF006648">
    <property type="entry name" value="DrrB"/>
    <property type="match status" value="1"/>
</dbReference>
<dbReference type="GO" id="GO:0043190">
    <property type="term" value="C:ATP-binding cassette (ABC) transporter complex"/>
    <property type="evidence" value="ECO:0007669"/>
    <property type="project" value="InterPro"/>
</dbReference>
<keyword evidence="5" id="KW-0813">Transport</keyword>
<dbReference type="InterPro" id="IPR052522">
    <property type="entry name" value="ABC-2_transport_permease"/>
</dbReference>
<evidence type="ECO:0000256" key="4">
    <source>
        <dbReference type="ARBA" id="ARBA00023136"/>
    </source>
</evidence>
<feature type="transmembrane region" description="Helical" evidence="5">
    <location>
        <begin position="202"/>
        <end position="219"/>
    </location>
</feature>
<dbReference type="EMBL" id="MEWZ01000013">
    <property type="protein sequence ID" value="OGC86837.1"/>
    <property type="molecule type" value="Genomic_DNA"/>
</dbReference>
<feature type="domain" description="ABC transmembrane type-2" evidence="6">
    <location>
        <begin position="23"/>
        <end position="252"/>
    </location>
</feature>
<dbReference type="NCBIfam" id="NF011648">
    <property type="entry name" value="PRK15066.1"/>
    <property type="match status" value="1"/>
</dbReference>
<evidence type="ECO:0000259" key="6">
    <source>
        <dbReference type="PROSITE" id="PS51012"/>
    </source>
</evidence>
<gene>
    <name evidence="7" type="ORF">A2949_02310</name>
</gene>
<keyword evidence="4 5" id="KW-0472">Membrane</keyword>
<dbReference type="Proteomes" id="UP000178585">
    <property type="component" value="Unassembled WGS sequence"/>
</dbReference>
<feature type="transmembrane region" description="Helical" evidence="5">
    <location>
        <begin position="170"/>
        <end position="190"/>
    </location>
</feature>
<comment type="caution">
    <text evidence="7">The sequence shown here is derived from an EMBL/GenBank/DDBJ whole genome shotgun (WGS) entry which is preliminary data.</text>
</comment>
<evidence type="ECO:0000313" key="8">
    <source>
        <dbReference type="Proteomes" id="UP000178585"/>
    </source>
</evidence>
<dbReference type="PANTHER" id="PTHR43332">
    <property type="entry name" value="INNER MEMBRANE TRANSPORT PERMEASE YADH-RELATED"/>
    <property type="match status" value="1"/>
</dbReference>
<dbReference type="AlphaFoldDB" id="A0A1F4XYN4"/>
<dbReference type="PANTHER" id="PTHR43332:SF2">
    <property type="entry name" value="INNER MEMBRANE TRANSPORT PERMEASE YADH"/>
    <property type="match status" value="1"/>
</dbReference>
<dbReference type="PRINTS" id="PR00164">
    <property type="entry name" value="ABC2TRNSPORT"/>
</dbReference>
<reference evidence="7 8" key="1">
    <citation type="journal article" date="2016" name="Nat. Commun.">
        <title>Thousands of microbial genomes shed light on interconnected biogeochemical processes in an aquifer system.</title>
        <authorList>
            <person name="Anantharaman K."/>
            <person name="Brown C.T."/>
            <person name="Hug L.A."/>
            <person name="Sharon I."/>
            <person name="Castelle C.J."/>
            <person name="Probst A.J."/>
            <person name="Thomas B.C."/>
            <person name="Singh A."/>
            <person name="Wilkins M.J."/>
            <person name="Karaoz U."/>
            <person name="Brodie E.L."/>
            <person name="Williams K.H."/>
            <person name="Hubbard S.S."/>
            <person name="Banfield J.F."/>
        </authorList>
    </citation>
    <scope>NUCLEOTIDE SEQUENCE [LARGE SCALE GENOMIC DNA]</scope>
</reference>
<feature type="transmembrane region" description="Helical" evidence="5">
    <location>
        <begin position="59"/>
        <end position="78"/>
    </location>
</feature>
<dbReference type="InterPro" id="IPR000412">
    <property type="entry name" value="ABC_2_transport"/>
</dbReference>
<dbReference type="GO" id="GO:0140359">
    <property type="term" value="F:ABC-type transporter activity"/>
    <property type="evidence" value="ECO:0007669"/>
    <property type="project" value="InterPro"/>
</dbReference>
<protein>
    <recommendedName>
        <fullName evidence="5">Transport permease protein</fullName>
    </recommendedName>
</protein>
<keyword evidence="3 5" id="KW-1133">Transmembrane helix</keyword>
<evidence type="ECO:0000256" key="2">
    <source>
        <dbReference type="ARBA" id="ARBA00022692"/>
    </source>
</evidence>
<feature type="transmembrane region" description="Helical" evidence="5">
    <location>
        <begin position="104"/>
        <end position="133"/>
    </location>
</feature>
<evidence type="ECO:0000256" key="5">
    <source>
        <dbReference type="RuleBase" id="RU361157"/>
    </source>
</evidence>
<evidence type="ECO:0000256" key="3">
    <source>
        <dbReference type="ARBA" id="ARBA00022989"/>
    </source>
</evidence>
<sequence>MTSAKIWTAYYTMMRKEVVRIFRIWAQTLLPPVVTTSLYFIVFGTFIGSQLAPIDGYSYIQFIVPGLIMMSVITSSYMNTVSNFYFAKFMRNIDELLVSPMPDWVIILGFVSGGVVRGLIVGFFVLGVSLFFTHLAIHSVLVLLASILLTSVLFSLGGLINGVFAKGFDGISIVPTFVLTPLTYLGGIFYSIQQFPEFWQKVSLANPILYMVNAFRWGFLGVSDIPVWICFSVLLAMTTLFLCIVLWLFKSGVGVKA</sequence>
<dbReference type="InterPro" id="IPR047817">
    <property type="entry name" value="ABC2_TM_bact-type"/>
</dbReference>
<comment type="similarity">
    <text evidence="5">Belongs to the ABC-2 integral membrane protein family.</text>
</comment>
<accession>A0A1F4XYN4</accession>
<keyword evidence="2 5" id="KW-0812">Transmembrane</keyword>
<comment type="subcellular location">
    <subcellularLocation>
        <location evidence="5">Cell membrane</location>
        <topology evidence="5">Multi-pass membrane protein</topology>
    </subcellularLocation>
    <subcellularLocation>
        <location evidence="1">Membrane</location>
        <topology evidence="1">Multi-pass membrane protein</topology>
    </subcellularLocation>
</comment>